<organism evidence="2 3">
    <name type="scientific">Streptococcus constellatus subsp. pharyngis SK1060 = CCUG 46377</name>
    <dbReference type="NCBI Taxonomy" id="1035184"/>
    <lineage>
        <taxon>Bacteria</taxon>
        <taxon>Bacillati</taxon>
        <taxon>Bacillota</taxon>
        <taxon>Bacilli</taxon>
        <taxon>Lactobacillales</taxon>
        <taxon>Streptococcaceae</taxon>
        <taxon>Streptococcus</taxon>
        <taxon>Streptococcus anginosus group</taxon>
    </lineage>
</organism>
<proteinExistence type="inferred from homology"/>
<dbReference type="Pfam" id="PF00480">
    <property type="entry name" value="ROK"/>
    <property type="match status" value="1"/>
</dbReference>
<dbReference type="EMBL" id="AFUP01000009">
    <property type="protein sequence ID" value="EGV06672.1"/>
    <property type="molecule type" value="Genomic_DNA"/>
</dbReference>
<dbReference type="PANTHER" id="PTHR18964">
    <property type="entry name" value="ROK (REPRESSOR, ORF, KINASE) FAMILY"/>
    <property type="match status" value="1"/>
</dbReference>
<accession>F9P9T8</accession>
<gene>
    <name evidence="2" type="ORF">HMPREF1042_2438</name>
</gene>
<dbReference type="Proteomes" id="UP000003287">
    <property type="component" value="Unassembled WGS sequence"/>
</dbReference>
<dbReference type="SUPFAM" id="SSF53067">
    <property type="entry name" value="Actin-like ATPase domain"/>
    <property type="match status" value="1"/>
</dbReference>
<evidence type="ECO:0000313" key="2">
    <source>
        <dbReference type="EMBL" id="EGV06672.1"/>
    </source>
</evidence>
<dbReference type="eggNOG" id="COG1940">
    <property type="taxonomic scope" value="Bacteria"/>
</dbReference>
<dbReference type="AlphaFoldDB" id="F9P9T8"/>
<sequence length="326" mass="34929">MGKYIAIDIGGTNIKYGLIDDTDTLLEAHEIPTEAHKGGPEILRKVKGIVARYLEQIPVAGVCISSAGMVDPDKGEIFYAGPQIPNYAGTQFKKVVEETFAVPCEIENDVNCAGLAEVMSGSGKGANIAICLTIGTGIGGCLLVDGQVFHGFSNSACEVGYVYLSDGAFQDVASTTALVNYVAELHDEEPTMWNGRRIFKEATEGNVHCIQGIDRMVNYLGQGIANICYVVNPEVVILGGGIMEQEAVLRPRIEAAMKACLVPSIAKKPSSLSLTIKIQQECLVPIIILKINIINEKPSIMKTSKSLVRRCSFLFGALFVSSVIAI</sequence>
<dbReference type="Gene3D" id="3.30.420.40">
    <property type="match status" value="2"/>
</dbReference>
<comment type="similarity">
    <text evidence="1">Belongs to the ROK (NagC/XylR) family.</text>
</comment>
<evidence type="ECO:0000313" key="3">
    <source>
        <dbReference type="Proteomes" id="UP000003287"/>
    </source>
</evidence>
<evidence type="ECO:0000256" key="1">
    <source>
        <dbReference type="ARBA" id="ARBA00006479"/>
    </source>
</evidence>
<dbReference type="InterPro" id="IPR000600">
    <property type="entry name" value="ROK"/>
</dbReference>
<dbReference type="InterPro" id="IPR043129">
    <property type="entry name" value="ATPase_NBD"/>
</dbReference>
<protein>
    <submittedName>
        <fullName evidence="2">ROK family protein</fullName>
    </submittedName>
</protein>
<dbReference type="PANTHER" id="PTHR18964:SF165">
    <property type="entry name" value="BETA-GLUCOSIDE KINASE"/>
    <property type="match status" value="1"/>
</dbReference>
<dbReference type="CDD" id="cd24068">
    <property type="entry name" value="ASKHA_NBD_ROK_FnNanK-like"/>
    <property type="match status" value="1"/>
</dbReference>
<reference evidence="2 3" key="1">
    <citation type="submission" date="2011-06" db="EMBL/GenBank/DDBJ databases">
        <authorList>
            <person name="Harkins D.M."/>
            <person name="Madupu R."/>
            <person name="Durkin A.S."/>
            <person name="Torralba M."/>
            <person name="Methe B."/>
            <person name="Sutton G.G."/>
            <person name="Nelson K.E."/>
        </authorList>
    </citation>
    <scope>NUCLEOTIDE SEQUENCE [LARGE SCALE GENOMIC DNA]</scope>
    <source>
        <strain evidence="2 3">SK1060</strain>
    </source>
</reference>
<name>F9P9T8_STRCV</name>